<dbReference type="Proteomes" id="UP000499080">
    <property type="component" value="Unassembled WGS sequence"/>
</dbReference>
<dbReference type="OrthoDB" id="6437361at2759"/>
<gene>
    <name evidence="2" type="ORF">AVEN_259388_1</name>
</gene>
<evidence type="ECO:0000256" key="1">
    <source>
        <dbReference type="SAM" id="MobiDB-lite"/>
    </source>
</evidence>
<evidence type="ECO:0000313" key="3">
    <source>
        <dbReference type="Proteomes" id="UP000499080"/>
    </source>
</evidence>
<name>A0A4Y2DRL7_ARAVE</name>
<dbReference type="EMBL" id="BGPR01000424">
    <property type="protein sequence ID" value="GBM19493.1"/>
    <property type="molecule type" value="Genomic_DNA"/>
</dbReference>
<evidence type="ECO:0008006" key="4">
    <source>
        <dbReference type="Google" id="ProtNLM"/>
    </source>
</evidence>
<feature type="region of interest" description="Disordered" evidence="1">
    <location>
        <begin position="1"/>
        <end position="21"/>
    </location>
</feature>
<evidence type="ECO:0000313" key="2">
    <source>
        <dbReference type="EMBL" id="GBM19493.1"/>
    </source>
</evidence>
<sequence length="443" mass="50465">MIPLFPHIIEQETGESEEEEDEEELQILFERIKAQSSKFPSNLETTGPRVLSPEQVCSFFKLTTTLRTALSLRSVNLTQANLTLDQIENILFAIEPSEPKTKNTESQTIPLDITTSKQNLTNLTPNIPAPEAQEPYTLHHLPEADPGATQPSHQESLRSFCSHQHPFFEAQVPTSHINVHPKNFISAATTEIQHNHQQDYIKPQAALLLHTDPSTGIPEILTEALPATKAHLKDIKQIKHKGLLVSFNTEQDKSIFQKEIEDTKSLKNNIKISEPPKRNPSFIIFNIPKNINEPEIQQGLKSTSTSHQDLKVRFTFKGRNPEVQNWVFEVPAKNFHLYKNLQRIPINWIAYKASEFFHFKRCGFCQSFGHTTKDCHYTTPSCAFCGGHHNTISCSSQFSSCTYCYNYNLSHGTFLPHDHSSRDRSCSCFQETIADYIWTVDYS</sequence>
<proteinExistence type="predicted"/>
<protein>
    <recommendedName>
        <fullName evidence="4">Pre-C2HC domain-containing protein</fullName>
    </recommendedName>
</protein>
<dbReference type="AlphaFoldDB" id="A0A4Y2DRL7"/>
<keyword evidence="3" id="KW-1185">Reference proteome</keyword>
<comment type="caution">
    <text evidence="2">The sequence shown here is derived from an EMBL/GenBank/DDBJ whole genome shotgun (WGS) entry which is preliminary data.</text>
</comment>
<reference evidence="2 3" key="1">
    <citation type="journal article" date="2019" name="Sci. Rep.">
        <title>Orb-weaving spider Araneus ventricosus genome elucidates the spidroin gene catalogue.</title>
        <authorList>
            <person name="Kono N."/>
            <person name="Nakamura H."/>
            <person name="Ohtoshi R."/>
            <person name="Moran D.A.P."/>
            <person name="Shinohara A."/>
            <person name="Yoshida Y."/>
            <person name="Fujiwara M."/>
            <person name="Mori M."/>
            <person name="Tomita M."/>
            <person name="Arakawa K."/>
        </authorList>
    </citation>
    <scope>NUCLEOTIDE SEQUENCE [LARGE SCALE GENOMIC DNA]</scope>
</reference>
<organism evidence="2 3">
    <name type="scientific">Araneus ventricosus</name>
    <name type="common">Orbweaver spider</name>
    <name type="synonym">Epeira ventricosa</name>
    <dbReference type="NCBI Taxonomy" id="182803"/>
    <lineage>
        <taxon>Eukaryota</taxon>
        <taxon>Metazoa</taxon>
        <taxon>Ecdysozoa</taxon>
        <taxon>Arthropoda</taxon>
        <taxon>Chelicerata</taxon>
        <taxon>Arachnida</taxon>
        <taxon>Araneae</taxon>
        <taxon>Araneomorphae</taxon>
        <taxon>Entelegynae</taxon>
        <taxon>Araneoidea</taxon>
        <taxon>Araneidae</taxon>
        <taxon>Araneus</taxon>
    </lineage>
</organism>
<feature type="compositionally biased region" description="Acidic residues" evidence="1">
    <location>
        <begin position="12"/>
        <end position="21"/>
    </location>
</feature>
<accession>A0A4Y2DRL7</accession>